<dbReference type="SUPFAM" id="SSF51197">
    <property type="entry name" value="Clavaminate synthase-like"/>
    <property type="match status" value="1"/>
</dbReference>
<sequence>MPPRRTRRSGKEDSATPSSQGDKMEEDSKDDSELCPACPADRKHGGRKKKEVWVSCENCSTWYHWDCVSKGEDLAPIDKWFCDNCLASNPELQITYKANATRKSARAKTKQDYASMNEGLPSDPNRWVKLLKVKKFAKDKFKRMKGKDVTLEWVESNDDALTEPIVIPDPAGLGMRMPSEEFTVDDVAELVGQNTPVEVIDVAQQSSAPGWTLKAWAEYYDKPASQRDKIRNVISLEVTGTKLAEKVTPPRIVSDLDWVHKFWPTNKRGGKSQWPKVGLYCLMSVAQCWTDWHVDFAASTVYYHILKGAKEFYFIKPTDANLAAYEKWSGSAELQAGTWLGDMVDEVIKVSLVEGNTMIIPTGWIHAVFTPVDSLVFGGNFLHSFNVATQLRLRQIEINTKVPRKFRFPLFQKLCWYVAEGYCDQLKKHAEFPPRALRGVLSLADFLVSEARLIESGIDTPQRREAKDSIPTEKVKDASALARELQWRAREALGEDEEEDRPAKRRKTAAMNGKGKQKRVIEDSDDEDAEPGSHKRPRFRNWEPRKWDIQTEHELDERSEVVPADAAGDWVLQEGALDKLGAEGTEGVEHVTTGTEWVRIRRFKSEDGKERVERVKITRVIENWAWGYEKPEKKPGTDGEDGKGDSDRADTRLSEGLASYANGDVDMRDAGAEDTAAVPPSTGSEPKTEDAVMVPEP</sequence>
<dbReference type="Gene3D" id="2.60.120.650">
    <property type="entry name" value="Cupin"/>
    <property type="match status" value="1"/>
</dbReference>
<dbReference type="Pfam" id="PF17811">
    <property type="entry name" value="JHD"/>
    <property type="match status" value="1"/>
</dbReference>
<dbReference type="InterPro" id="IPR019787">
    <property type="entry name" value="Znf_PHD-finger"/>
</dbReference>
<evidence type="ECO:0000256" key="4">
    <source>
        <dbReference type="ARBA" id="ARBA00008037"/>
    </source>
</evidence>
<gene>
    <name evidence="23" type="ORF">CALVIDRAFT_516489</name>
</gene>
<keyword evidence="7" id="KW-0479">Metal-binding</keyword>
<dbReference type="InterPro" id="IPR019786">
    <property type="entry name" value="Zinc_finger_PHD-type_CS"/>
</dbReference>
<evidence type="ECO:0000259" key="22">
    <source>
        <dbReference type="PROSITE" id="PS51184"/>
    </source>
</evidence>
<keyword evidence="10" id="KW-0156">Chromatin regulator</keyword>
<comment type="cofactor">
    <cofactor evidence="1">
        <name>Fe(2+)</name>
        <dbReference type="ChEBI" id="CHEBI:29033"/>
    </cofactor>
</comment>
<evidence type="ECO:0000256" key="20">
    <source>
        <dbReference type="SAM" id="MobiDB-lite"/>
    </source>
</evidence>
<dbReference type="PROSITE" id="PS01359">
    <property type="entry name" value="ZF_PHD_1"/>
    <property type="match status" value="1"/>
</dbReference>
<evidence type="ECO:0000256" key="6">
    <source>
        <dbReference type="ARBA" id="ARBA00015153"/>
    </source>
</evidence>
<evidence type="ECO:0000259" key="21">
    <source>
        <dbReference type="PROSITE" id="PS50016"/>
    </source>
</evidence>
<keyword evidence="13" id="KW-0408">Iron</keyword>
<keyword evidence="11" id="KW-0223">Dioxygenase</keyword>
<dbReference type="Pfam" id="PF00628">
    <property type="entry name" value="PHD"/>
    <property type="match status" value="1"/>
</dbReference>
<evidence type="ECO:0000256" key="17">
    <source>
        <dbReference type="ARBA" id="ARBA00031083"/>
    </source>
</evidence>
<keyword evidence="15" id="KW-0804">Transcription</keyword>
<evidence type="ECO:0000256" key="16">
    <source>
        <dbReference type="ARBA" id="ARBA00023242"/>
    </source>
</evidence>
<dbReference type="SMART" id="SM00249">
    <property type="entry name" value="PHD"/>
    <property type="match status" value="1"/>
</dbReference>
<feature type="domain" description="JmjC" evidence="22">
    <location>
        <begin position="238"/>
        <end position="398"/>
    </location>
</feature>
<evidence type="ECO:0000256" key="10">
    <source>
        <dbReference type="ARBA" id="ARBA00022853"/>
    </source>
</evidence>
<reference evidence="23 24" key="1">
    <citation type="journal article" date="2016" name="Mol. Biol. Evol.">
        <title>Comparative Genomics of Early-Diverging Mushroom-Forming Fungi Provides Insights into the Origins of Lignocellulose Decay Capabilities.</title>
        <authorList>
            <person name="Nagy L.G."/>
            <person name="Riley R."/>
            <person name="Tritt A."/>
            <person name="Adam C."/>
            <person name="Daum C."/>
            <person name="Floudas D."/>
            <person name="Sun H."/>
            <person name="Yadav J.S."/>
            <person name="Pangilinan J."/>
            <person name="Larsson K.H."/>
            <person name="Matsuura K."/>
            <person name="Barry K."/>
            <person name="Labutti K."/>
            <person name="Kuo R."/>
            <person name="Ohm R.A."/>
            <person name="Bhattacharya S.S."/>
            <person name="Shirouzu T."/>
            <person name="Yoshinaga Y."/>
            <person name="Martin F.M."/>
            <person name="Grigoriev I.V."/>
            <person name="Hibbett D.S."/>
        </authorList>
    </citation>
    <scope>NUCLEOTIDE SEQUENCE [LARGE SCALE GENOMIC DNA]</scope>
    <source>
        <strain evidence="23 24">TUFC12733</strain>
    </source>
</reference>
<dbReference type="Proteomes" id="UP000076738">
    <property type="component" value="Unassembled WGS sequence"/>
</dbReference>
<dbReference type="EC" id="1.14.11.27" evidence="5"/>
<keyword evidence="16" id="KW-0539">Nucleus</keyword>
<dbReference type="InterPro" id="IPR013083">
    <property type="entry name" value="Znf_RING/FYVE/PHD"/>
</dbReference>
<dbReference type="PROSITE" id="PS51184">
    <property type="entry name" value="JMJC"/>
    <property type="match status" value="1"/>
</dbReference>
<dbReference type="InterPro" id="IPR003347">
    <property type="entry name" value="JmjC_dom"/>
</dbReference>
<evidence type="ECO:0000256" key="13">
    <source>
        <dbReference type="ARBA" id="ARBA00023004"/>
    </source>
</evidence>
<evidence type="ECO:0000256" key="7">
    <source>
        <dbReference type="ARBA" id="ARBA00022723"/>
    </source>
</evidence>
<dbReference type="GO" id="GO:0140680">
    <property type="term" value="F:histone H3K36me/H3K36me2 demethylase activity"/>
    <property type="evidence" value="ECO:0007669"/>
    <property type="project" value="UniProtKB-EC"/>
</dbReference>
<dbReference type="Pfam" id="PF02373">
    <property type="entry name" value="JmjC"/>
    <property type="match status" value="1"/>
</dbReference>
<evidence type="ECO:0000256" key="12">
    <source>
        <dbReference type="ARBA" id="ARBA00023002"/>
    </source>
</evidence>
<dbReference type="AlphaFoldDB" id="A0A167L1P0"/>
<dbReference type="OrthoDB" id="5876800at2759"/>
<comment type="similarity">
    <text evidence="4">Belongs to the JHDM1 histone demethylase family.</text>
</comment>
<feature type="domain" description="PHD-type" evidence="21">
    <location>
        <begin position="32"/>
        <end position="88"/>
    </location>
</feature>
<keyword evidence="14" id="KW-0805">Transcription regulation</keyword>
<feature type="region of interest" description="Disordered" evidence="20">
    <location>
        <begin position="1"/>
        <end position="44"/>
    </location>
</feature>
<accession>A0A167L1P0</accession>
<evidence type="ECO:0000313" key="23">
    <source>
        <dbReference type="EMBL" id="KZO95241.1"/>
    </source>
</evidence>
<dbReference type="InterPro" id="IPR001965">
    <property type="entry name" value="Znf_PHD"/>
</dbReference>
<evidence type="ECO:0000256" key="19">
    <source>
        <dbReference type="PROSITE-ProRule" id="PRU00146"/>
    </source>
</evidence>
<dbReference type="GO" id="GO:0005634">
    <property type="term" value="C:nucleus"/>
    <property type="evidence" value="ECO:0007669"/>
    <property type="project" value="UniProtKB-SubCell"/>
</dbReference>
<evidence type="ECO:0000313" key="24">
    <source>
        <dbReference type="Proteomes" id="UP000076738"/>
    </source>
</evidence>
<evidence type="ECO:0000256" key="14">
    <source>
        <dbReference type="ARBA" id="ARBA00023015"/>
    </source>
</evidence>
<dbReference type="PANTHER" id="PTHR23123">
    <property type="entry name" value="PHD/F-BOX CONTAINING PROTEIN"/>
    <property type="match status" value="1"/>
</dbReference>
<evidence type="ECO:0000256" key="5">
    <source>
        <dbReference type="ARBA" id="ARBA00013246"/>
    </source>
</evidence>
<feature type="compositionally biased region" description="Basic and acidic residues" evidence="20">
    <location>
        <begin position="629"/>
        <end position="653"/>
    </location>
</feature>
<dbReference type="PROSITE" id="PS50016">
    <property type="entry name" value="ZF_PHD_2"/>
    <property type="match status" value="1"/>
</dbReference>
<keyword evidence="12" id="KW-0560">Oxidoreductase</keyword>
<dbReference type="InterPro" id="IPR050690">
    <property type="entry name" value="JHDM1_Histone_Demethylase"/>
</dbReference>
<dbReference type="CDD" id="cd15489">
    <property type="entry name" value="PHD_SF"/>
    <property type="match status" value="1"/>
</dbReference>
<dbReference type="STRING" id="1330018.A0A167L1P0"/>
<evidence type="ECO:0000256" key="3">
    <source>
        <dbReference type="ARBA" id="ARBA00004123"/>
    </source>
</evidence>
<keyword evidence="8 19" id="KW-0863">Zinc-finger</keyword>
<evidence type="ECO:0000256" key="18">
    <source>
        <dbReference type="ARBA" id="ARBA00047915"/>
    </source>
</evidence>
<comment type="subcellular location">
    <subcellularLocation>
        <location evidence="3">Nucleus</location>
    </subcellularLocation>
</comment>
<feature type="region of interest" description="Disordered" evidence="20">
    <location>
        <begin position="626"/>
        <end position="697"/>
    </location>
</feature>
<dbReference type="GO" id="GO:0008270">
    <property type="term" value="F:zinc ion binding"/>
    <property type="evidence" value="ECO:0007669"/>
    <property type="project" value="UniProtKB-KW"/>
</dbReference>
<comment type="catalytic activity">
    <reaction evidence="18">
        <text>N(6),N(6)-dimethyl-L-lysyl(36)-[histone H3] + 2 2-oxoglutarate + 2 O2 = L-lysyl(36)-[histone H3] + 2 formaldehyde + 2 succinate + 2 CO2</text>
        <dbReference type="Rhea" id="RHEA:42032"/>
        <dbReference type="Rhea" id="RHEA-COMP:9785"/>
        <dbReference type="Rhea" id="RHEA-COMP:9787"/>
        <dbReference type="ChEBI" id="CHEBI:15379"/>
        <dbReference type="ChEBI" id="CHEBI:16526"/>
        <dbReference type="ChEBI" id="CHEBI:16810"/>
        <dbReference type="ChEBI" id="CHEBI:16842"/>
        <dbReference type="ChEBI" id="CHEBI:29969"/>
        <dbReference type="ChEBI" id="CHEBI:30031"/>
        <dbReference type="ChEBI" id="CHEBI:61976"/>
        <dbReference type="EC" id="1.14.11.27"/>
    </reaction>
</comment>
<feature type="region of interest" description="Disordered" evidence="20">
    <location>
        <begin position="492"/>
        <end position="539"/>
    </location>
</feature>
<evidence type="ECO:0000256" key="9">
    <source>
        <dbReference type="ARBA" id="ARBA00022833"/>
    </source>
</evidence>
<dbReference type="Gene3D" id="3.30.40.10">
    <property type="entry name" value="Zinc/RING finger domain, C3HC4 (zinc finger)"/>
    <property type="match status" value="1"/>
</dbReference>
<proteinExistence type="inferred from homology"/>
<dbReference type="SUPFAM" id="SSF57903">
    <property type="entry name" value="FYVE/PHD zinc finger"/>
    <property type="match status" value="1"/>
</dbReference>
<name>A0A167L1P0_CALVF</name>
<evidence type="ECO:0000256" key="2">
    <source>
        <dbReference type="ARBA" id="ARBA00003909"/>
    </source>
</evidence>
<evidence type="ECO:0000256" key="1">
    <source>
        <dbReference type="ARBA" id="ARBA00001954"/>
    </source>
</evidence>
<dbReference type="SMART" id="SM00558">
    <property type="entry name" value="JmjC"/>
    <property type="match status" value="1"/>
</dbReference>
<keyword evidence="24" id="KW-1185">Reference proteome</keyword>
<evidence type="ECO:0000256" key="11">
    <source>
        <dbReference type="ARBA" id="ARBA00022964"/>
    </source>
</evidence>
<evidence type="ECO:0000256" key="8">
    <source>
        <dbReference type="ARBA" id="ARBA00022771"/>
    </source>
</evidence>
<dbReference type="EMBL" id="KV417290">
    <property type="protein sequence ID" value="KZO95241.1"/>
    <property type="molecule type" value="Genomic_DNA"/>
</dbReference>
<dbReference type="InterPro" id="IPR041070">
    <property type="entry name" value="JHD"/>
</dbReference>
<keyword evidence="9" id="KW-0862">Zinc</keyword>
<comment type="function">
    <text evidence="2">Histone demethylase that specifically demethylates 'Lys-36' of histone H3, thereby playing a central role in histone code.</text>
</comment>
<dbReference type="InterPro" id="IPR011011">
    <property type="entry name" value="Znf_FYVE_PHD"/>
</dbReference>
<organism evidence="23 24">
    <name type="scientific">Calocera viscosa (strain TUFC12733)</name>
    <dbReference type="NCBI Taxonomy" id="1330018"/>
    <lineage>
        <taxon>Eukaryota</taxon>
        <taxon>Fungi</taxon>
        <taxon>Dikarya</taxon>
        <taxon>Basidiomycota</taxon>
        <taxon>Agaricomycotina</taxon>
        <taxon>Dacrymycetes</taxon>
        <taxon>Dacrymycetales</taxon>
        <taxon>Dacrymycetaceae</taxon>
        <taxon>Calocera</taxon>
    </lineage>
</organism>
<protein>
    <recommendedName>
        <fullName evidence="6">JmjC domain-containing histone demethylation protein 1</fullName>
        <ecNumber evidence="5">1.14.11.27</ecNumber>
    </recommendedName>
    <alternativeName>
        <fullName evidence="17">[Histone-H3]-lysine-36 demethylase 1</fullName>
    </alternativeName>
</protein>
<evidence type="ECO:0000256" key="15">
    <source>
        <dbReference type="ARBA" id="ARBA00023163"/>
    </source>
</evidence>